<dbReference type="AlphaFoldDB" id="A0A1F7U7G9"/>
<evidence type="ECO:0000313" key="2">
    <source>
        <dbReference type="Proteomes" id="UP000177088"/>
    </source>
</evidence>
<protein>
    <submittedName>
        <fullName evidence="1">Uncharacterized protein</fullName>
    </submittedName>
</protein>
<dbReference type="EMBL" id="MGEA01000032">
    <property type="protein sequence ID" value="OGL74202.1"/>
    <property type="molecule type" value="Genomic_DNA"/>
</dbReference>
<dbReference type="Proteomes" id="UP000177088">
    <property type="component" value="Unassembled WGS sequence"/>
</dbReference>
<proteinExistence type="predicted"/>
<name>A0A1F7U7G9_9BACT</name>
<accession>A0A1F7U7G9</accession>
<evidence type="ECO:0000313" key="1">
    <source>
        <dbReference type="EMBL" id="OGL74202.1"/>
    </source>
</evidence>
<gene>
    <name evidence="1" type="ORF">A3C96_00320</name>
</gene>
<organism evidence="1 2">
    <name type="scientific">Candidatus Uhrbacteria bacterium RIFCSPHIGHO2_02_FULL_60_10</name>
    <dbReference type="NCBI Taxonomy" id="1802392"/>
    <lineage>
        <taxon>Bacteria</taxon>
        <taxon>Candidatus Uhriibacteriota</taxon>
    </lineage>
</organism>
<sequence length="140" mass="15370">MTAPPPFRLLSGGSCRTGTDTPVAPFLFLVTESPMPAVVLPPRFGYGPNAVKIVLLPPQKDGHRILIAIPTQPRRGRVRLTLAQYDRFLRNAVGFYSRHPAKKNWVRICNQEGPEHGLLELTDGEFSHLCMNATPAEGAA</sequence>
<comment type="caution">
    <text evidence="1">The sequence shown here is derived from an EMBL/GenBank/DDBJ whole genome shotgun (WGS) entry which is preliminary data.</text>
</comment>
<reference evidence="1 2" key="1">
    <citation type="journal article" date="2016" name="Nat. Commun.">
        <title>Thousands of microbial genomes shed light on interconnected biogeochemical processes in an aquifer system.</title>
        <authorList>
            <person name="Anantharaman K."/>
            <person name="Brown C.T."/>
            <person name="Hug L.A."/>
            <person name="Sharon I."/>
            <person name="Castelle C.J."/>
            <person name="Probst A.J."/>
            <person name="Thomas B.C."/>
            <person name="Singh A."/>
            <person name="Wilkins M.J."/>
            <person name="Karaoz U."/>
            <person name="Brodie E.L."/>
            <person name="Williams K.H."/>
            <person name="Hubbard S.S."/>
            <person name="Banfield J.F."/>
        </authorList>
    </citation>
    <scope>NUCLEOTIDE SEQUENCE [LARGE SCALE GENOMIC DNA]</scope>
</reference>